<reference evidence="1 2" key="1">
    <citation type="submission" date="2018-06" db="EMBL/GenBank/DDBJ databases">
        <title>Genomic Encyclopedia of Archaeal and Bacterial Type Strains, Phase II (KMG-II): from individual species to whole genera.</title>
        <authorList>
            <person name="Goeker M."/>
        </authorList>
    </citation>
    <scope>NUCLEOTIDE SEQUENCE [LARGE SCALE GENOMIC DNA]</scope>
    <source>
        <strain evidence="1 2">DSM 27372</strain>
    </source>
</reference>
<keyword evidence="2" id="KW-1185">Reference proteome</keyword>
<proteinExistence type="predicted"/>
<organism evidence="1 2">
    <name type="scientific">Pedobacter nutrimenti</name>
    <dbReference type="NCBI Taxonomy" id="1241337"/>
    <lineage>
        <taxon>Bacteria</taxon>
        <taxon>Pseudomonadati</taxon>
        <taxon>Bacteroidota</taxon>
        <taxon>Sphingobacteriia</taxon>
        <taxon>Sphingobacteriales</taxon>
        <taxon>Sphingobacteriaceae</taxon>
        <taxon>Pedobacter</taxon>
    </lineage>
</organism>
<dbReference type="EMBL" id="QKLU01000004">
    <property type="protein sequence ID" value="PYF74446.1"/>
    <property type="molecule type" value="Genomic_DNA"/>
</dbReference>
<evidence type="ECO:0000313" key="2">
    <source>
        <dbReference type="Proteomes" id="UP000248198"/>
    </source>
</evidence>
<dbReference type="OrthoDB" id="609485at2"/>
<dbReference type="AlphaFoldDB" id="A0A318UDH0"/>
<dbReference type="Proteomes" id="UP000248198">
    <property type="component" value="Unassembled WGS sequence"/>
</dbReference>
<sequence>MVLAIRRITVLLFWCLLASFAYSQENISRVALWTDSLSKKQPQQLVYLQLSKGVYETGEDLWFKGYIMNARYNEPSAADTTLYIQLRHALSNQLIRQEKILIHNGFADGHLIIREDVSPGDYILMAFTAGSFLNDQEEFKAFRKLRIMKRINPKLAVNASVKRINTEDKKEIELTVGTSSNKLPVKGADVLASIFVDRIYQKTIQAVTGADGYATLKFRIDDPFKNTFLDIKTSYQKEDISNMITLPAIANDNFSIKFFPEGGHLVAEQVNVVAFKVSKQYGKPYDLNGILLENGKPIDSIKSTYGGMGKFNFVPRTGKVYAVKMGHSEILQQLPEIHKTGIVLKVLRQNEKAVVFLVTKSNSIPDQDIIISAQVRGTVYALYKGEMRNDTLLFNLPKDKFPQGIVEVTLYNSAMIPLVERLVYVNFDQKINISVEPSQSVYDRKDKVVLNIRASNEKGEPVIAHLGLSVYDDLYKNQEDFLNIISYTQLYSQIRGEIINPDYFFDENNKNRAQSMDLLLMTQGWRKYIWGKHDLLKTTKGQKIISDQVEGTMSGKSGLPKMLLAFTPEKMGFGDPIQISSPGKFKISKEQMLLANQGYFYIKPLGSDEIVKKTKIVLSDPFGAIDSILGQKKVVYPLIARKDKTDTLKVLPNIPGLITLDEVVINGRGTGAVNLQRDKYMAKLDSTARFSGNSDFVGTCGWLNCGSCGSGSKPVEGGAYTQYKDGRVPWHGSFKNSDVIKKAYEYPKYTDEDLLKMFNMHRVQGYVAGKVFYSPDYERKPEEKNIFDFRNTLIWNPEVITNEKGEAKITFYCSDISGKFIGNIEGLDVTGRLGQVNFNLMVKDGKEIK</sequence>
<dbReference type="RefSeq" id="WP_110831768.1">
    <property type="nucleotide sequence ID" value="NZ_QKLU01000004.1"/>
</dbReference>
<comment type="caution">
    <text evidence="1">The sequence shown here is derived from an EMBL/GenBank/DDBJ whole genome shotgun (WGS) entry which is preliminary data.</text>
</comment>
<accession>A0A318UDH0</accession>
<name>A0A318UDH0_9SPHI</name>
<evidence type="ECO:0000313" key="1">
    <source>
        <dbReference type="EMBL" id="PYF74446.1"/>
    </source>
</evidence>
<dbReference type="Gene3D" id="2.60.40.1930">
    <property type="match status" value="1"/>
</dbReference>
<protein>
    <recommendedName>
        <fullName evidence="3">MG2 domain-containing protein</fullName>
    </recommendedName>
</protein>
<evidence type="ECO:0008006" key="3">
    <source>
        <dbReference type="Google" id="ProtNLM"/>
    </source>
</evidence>
<gene>
    <name evidence="1" type="ORF">B0O44_104618</name>
</gene>